<dbReference type="InterPro" id="IPR050491">
    <property type="entry name" value="AmpC-like"/>
</dbReference>
<dbReference type="Pfam" id="PF00144">
    <property type="entry name" value="Beta-lactamase"/>
    <property type="match status" value="1"/>
</dbReference>
<dbReference type="PANTHER" id="PTHR46825:SF9">
    <property type="entry name" value="BETA-LACTAMASE-RELATED DOMAIN-CONTAINING PROTEIN"/>
    <property type="match status" value="1"/>
</dbReference>
<dbReference type="PANTHER" id="PTHR46825">
    <property type="entry name" value="D-ALANYL-D-ALANINE-CARBOXYPEPTIDASE/ENDOPEPTIDASE AMPH"/>
    <property type="match status" value="1"/>
</dbReference>
<dbReference type="SUPFAM" id="SSF56601">
    <property type="entry name" value="beta-lactamase/transpeptidase-like"/>
    <property type="match status" value="1"/>
</dbReference>
<dbReference type="InterPro" id="IPR012338">
    <property type="entry name" value="Beta-lactam/transpept-like"/>
</dbReference>
<protein>
    <submittedName>
        <fullName evidence="3">CubicO group peptidase, beta-lactamase class C family</fullName>
    </submittedName>
</protein>
<evidence type="ECO:0000256" key="1">
    <source>
        <dbReference type="SAM" id="SignalP"/>
    </source>
</evidence>
<dbReference type="Gene3D" id="3.40.710.10">
    <property type="entry name" value="DD-peptidase/beta-lactamase superfamily"/>
    <property type="match status" value="1"/>
</dbReference>
<reference evidence="4" key="1">
    <citation type="submission" date="2016-10" db="EMBL/GenBank/DDBJ databases">
        <authorList>
            <person name="Varghese N."/>
            <person name="Submissions S."/>
        </authorList>
    </citation>
    <scope>NUCLEOTIDE SEQUENCE [LARGE SCALE GENOMIC DNA]</scope>
    <source>
        <strain evidence="4">DSM 19110</strain>
    </source>
</reference>
<evidence type="ECO:0000259" key="2">
    <source>
        <dbReference type="Pfam" id="PF00144"/>
    </source>
</evidence>
<dbReference type="AlphaFoldDB" id="A0A1H0C951"/>
<feature type="domain" description="Beta-lactamase-related" evidence="2">
    <location>
        <begin position="75"/>
        <end position="383"/>
    </location>
</feature>
<proteinExistence type="predicted"/>
<dbReference type="EMBL" id="FNGY01000008">
    <property type="protein sequence ID" value="SDN54361.1"/>
    <property type="molecule type" value="Genomic_DNA"/>
</dbReference>
<dbReference type="Proteomes" id="UP000183200">
    <property type="component" value="Unassembled WGS sequence"/>
</dbReference>
<keyword evidence="1" id="KW-0732">Signal</keyword>
<organism evidence="3 4">
    <name type="scientific">Pedobacter steynii</name>
    <dbReference type="NCBI Taxonomy" id="430522"/>
    <lineage>
        <taxon>Bacteria</taxon>
        <taxon>Pseudomonadati</taxon>
        <taxon>Bacteroidota</taxon>
        <taxon>Sphingobacteriia</taxon>
        <taxon>Sphingobacteriales</taxon>
        <taxon>Sphingobacteriaceae</taxon>
        <taxon>Pedobacter</taxon>
    </lineage>
</organism>
<name>A0A1H0C951_9SPHI</name>
<evidence type="ECO:0000313" key="3">
    <source>
        <dbReference type="EMBL" id="SDN54361.1"/>
    </source>
</evidence>
<keyword evidence="4" id="KW-1185">Reference proteome</keyword>
<feature type="chain" id="PRO_5010367364" evidence="1">
    <location>
        <begin position="28"/>
        <end position="514"/>
    </location>
</feature>
<dbReference type="InterPro" id="IPR001466">
    <property type="entry name" value="Beta-lactam-related"/>
</dbReference>
<dbReference type="RefSeq" id="WP_074610987.1">
    <property type="nucleotide sequence ID" value="NZ_FNGY01000008.1"/>
</dbReference>
<sequence length="514" mass="57427">MILLHKLKLQSSFACYPLCVILFIVSAALTNPQNNTNKQVKSDYYRDKSSKNLSDSLEVLLSQIRSSFGGKELNLTLGVVKDGHVFLKKNYGYANPETKTRFSDRTQIYIASTSKSLTGTLAAILDRKGIIRLDGTIADYLPGFTFDDQKIHPDKITIRSLITHTHGIKNNDAVVWTAFIGIKSTEQLMAMLKTRSTALPDDRFNYSNLGPVIYSMIVEKQLGKPWQEVMDDYLFQPLGMKKTTAYVSKAAPKYISYVIDESEGKLSTVFDKADNSMSAAGGHLTTVADLLKYLQFFISEGNSVPGVLSKEEIAMATSAIVPQKNRYQSYERFGYGLGWEQSVFNGEQLVSRLGGYSGISSHLSFMKDQKIGVVVLSNKKGMEALAHLVANYIYNSILNKDNKRSIAKENLLSLQKNFESDTLETKEITEAINKKIPMDKKLSGRYDGAEKSGTMEINNAGKVSWGNLKGQLHLLTDSTGLINFRTMLRSFSVKKENNVIVGVYSNDRYFKLLR</sequence>
<feature type="signal peptide" evidence="1">
    <location>
        <begin position="1"/>
        <end position="27"/>
    </location>
</feature>
<dbReference type="OrthoDB" id="1522765at2"/>
<accession>A0A1H0C951</accession>
<evidence type="ECO:0000313" key="4">
    <source>
        <dbReference type="Proteomes" id="UP000183200"/>
    </source>
</evidence>
<gene>
    <name evidence="3" type="ORF">SAMN05421820_10852</name>
</gene>